<evidence type="ECO:0000313" key="4">
    <source>
        <dbReference type="Proteomes" id="UP001275315"/>
    </source>
</evidence>
<name>A0ABU5CQ66_9BACI</name>
<dbReference type="InterPro" id="IPR035681">
    <property type="entry name" value="ComA-like_MBL"/>
</dbReference>
<dbReference type="InterPro" id="IPR036866">
    <property type="entry name" value="RibonucZ/Hydroxyglut_hydro"/>
</dbReference>
<dbReference type="EMBL" id="JAWDIQ010000001">
    <property type="protein sequence ID" value="MDY0408497.1"/>
    <property type="molecule type" value="Genomic_DNA"/>
</dbReference>
<evidence type="ECO:0000259" key="2">
    <source>
        <dbReference type="Pfam" id="PF00753"/>
    </source>
</evidence>
<feature type="transmembrane region" description="Helical" evidence="1">
    <location>
        <begin position="20"/>
        <end position="39"/>
    </location>
</feature>
<dbReference type="InterPro" id="IPR001279">
    <property type="entry name" value="Metallo-B-lactamas"/>
</dbReference>
<keyword evidence="1" id="KW-1133">Transmembrane helix</keyword>
<dbReference type="PANTHER" id="PTHR30619">
    <property type="entry name" value="DNA INTERNALIZATION/COMPETENCE PROTEIN COMEC/REC2"/>
    <property type="match status" value="1"/>
</dbReference>
<proteinExistence type="predicted"/>
<dbReference type="Pfam" id="PF00753">
    <property type="entry name" value="Lactamase_B"/>
    <property type="match status" value="1"/>
</dbReference>
<protein>
    <submittedName>
        <fullName evidence="3">MBL fold metallo-hydrolase</fullName>
    </submittedName>
</protein>
<sequence>MLLLYLLMTNLERRKWSQAFTIGCSIVCLICVILLKPYFSPNGKITMLDIGQGDAFIIELPYRKGIIMMDLGASFSFPEGAVSDRVYVQVIKPYLDMSGIHQIDAVFLSHEDVDHIGSLSFLLEDYDVDNLIISDYYKSTKKEEQQWLQSVKKISSVRSGDIVTIQGQSFHVTSPKIQTDSANENSLVLYSEFGNKSWLFTGILDTIQKCNYCKGLQIYK</sequence>
<keyword evidence="4" id="KW-1185">Reference proteome</keyword>
<comment type="caution">
    <text evidence="3">The sequence shown here is derived from an EMBL/GenBank/DDBJ whole genome shotgun (WGS) entry which is preliminary data.</text>
</comment>
<evidence type="ECO:0000256" key="1">
    <source>
        <dbReference type="SAM" id="Phobius"/>
    </source>
</evidence>
<dbReference type="PANTHER" id="PTHR30619:SF1">
    <property type="entry name" value="RECOMBINATION PROTEIN 2"/>
    <property type="match status" value="1"/>
</dbReference>
<reference evidence="3 4" key="1">
    <citation type="submission" date="2023-10" db="EMBL/GenBank/DDBJ databases">
        <title>Virgibacillus soli CC-YMP-6 genome.</title>
        <authorList>
            <person name="Miliotis G."/>
            <person name="Sengupta P."/>
            <person name="Hameed A."/>
            <person name="Chuvochina M."/>
            <person name="Mcdonagh F."/>
            <person name="Simpson A.C."/>
            <person name="Singh N.K."/>
            <person name="Rekha P.D."/>
            <person name="Raman K."/>
            <person name="Hugenholtz P."/>
            <person name="Venkateswaran K."/>
        </authorList>
    </citation>
    <scope>NUCLEOTIDE SEQUENCE [LARGE SCALE GENOMIC DNA]</scope>
    <source>
        <strain evidence="3 4">CC-YMP-6</strain>
    </source>
</reference>
<gene>
    <name evidence="3" type="ORF">RWD45_07930</name>
</gene>
<dbReference type="SUPFAM" id="SSF56281">
    <property type="entry name" value="Metallo-hydrolase/oxidoreductase"/>
    <property type="match status" value="1"/>
</dbReference>
<feature type="domain" description="Metallo-beta-lactamase" evidence="2">
    <location>
        <begin position="99"/>
        <end position="202"/>
    </location>
</feature>
<dbReference type="CDD" id="cd07731">
    <property type="entry name" value="ComA-like_MBL-fold"/>
    <property type="match status" value="1"/>
</dbReference>
<accession>A0ABU5CQ66</accession>
<dbReference type="Gene3D" id="3.60.15.10">
    <property type="entry name" value="Ribonuclease Z/Hydroxyacylglutathione hydrolase-like"/>
    <property type="match status" value="1"/>
</dbReference>
<dbReference type="Proteomes" id="UP001275315">
    <property type="component" value="Unassembled WGS sequence"/>
</dbReference>
<keyword evidence="1" id="KW-0472">Membrane</keyword>
<dbReference type="InterPro" id="IPR052159">
    <property type="entry name" value="Competence_DNA_uptake"/>
</dbReference>
<evidence type="ECO:0000313" key="3">
    <source>
        <dbReference type="EMBL" id="MDY0408497.1"/>
    </source>
</evidence>
<organism evidence="3 4">
    <name type="scientific">Paracerasibacillus soli</name>
    <dbReference type="NCBI Taxonomy" id="480284"/>
    <lineage>
        <taxon>Bacteria</taxon>
        <taxon>Bacillati</taxon>
        <taxon>Bacillota</taxon>
        <taxon>Bacilli</taxon>
        <taxon>Bacillales</taxon>
        <taxon>Bacillaceae</taxon>
        <taxon>Paracerasibacillus</taxon>
    </lineage>
</organism>
<keyword evidence="1" id="KW-0812">Transmembrane</keyword>